<evidence type="ECO:0000313" key="7">
    <source>
        <dbReference type="Proteomes" id="UP001165423"/>
    </source>
</evidence>
<dbReference type="InterPro" id="IPR000847">
    <property type="entry name" value="LysR_HTH_N"/>
</dbReference>
<dbReference type="InterPro" id="IPR036390">
    <property type="entry name" value="WH_DNA-bd_sf"/>
</dbReference>
<evidence type="ECO:0000313" key="6">
    <source>
        <dbReference type="EMBL" id="MCJ0825273.1"/>
    </source>
</evidence>
<comment type="similarity">
    <text evidence="1">Belongs to the LysR transcriptional regulatory family.</text>
</comment>
<dbReference type="PROSITE" id="PS50931">
    <property type="entry name" value="HTH_LYSR"/>
    <property type="match status" value="1"/>
</dbReference>
<keyword evidence="3" id="KW-0238">DNA-binding</keyword>
<dbReference type="PANTHER" id="PTHR30537:SF74">
    <property type="entry name" value="HTH-TYPE TRANSCRIPTIONAL REGULATOR TRPI"/>
    <property type="match status" value="1"/>
</dbReference>
<dbReference type="SUPFAM" id="SSF46785">
    <property type="entry name" value="Winged helix' DNA-binding domain"/>
    <property type="match status" value="1"/>
</dbReference>
<dbReference type="SUPFAM" id="SSF53850">
    <property type="entry name" value="Periplasmic binding protein-like II"/>
    <property type="match status" value="1"/>
</dbReference>
<dbReference type="Pfam" id="PF00126">
    <property type="entry name" value="HTH_1"/>
    <property type="match status" value="1"/>
</dbReference>
<dbReference type="RefSeq" id="WP_243319496.1">
    <property type="nucleotide sequence ID" value="NZ_JALGCL010000001.1"/>
</dbReference>
<dbReference type="Pfam" id="PF03466">
    <property type="entry name" value="LysR_substrate"/>
    <property type="match status" value="1"/>
</dbReference>
<name>A0ABT0A2R7_9GAMM</name>
<gene>
    <name evidence="6" type="ORF">MQC88_04750</name>
</gene>
<keyword evidence="4" id="KW-0804">Transcription</keyword>
<dbReference type="CDD" id="cd08432">
    <property type="entry name" value="PBP2_GcdR_TrpI_HvrB_AmpR_like"/>
    <property type="match status" value="1"/>
</dbReference>
<sequence>MDTRRLPPLTALRAFEAAARHLSFKHAAGELSLTPTAISHQVRQLEDALGVRLFVRGTRRVDLTPAGHELFPALRDGFDAMARAVQRVRPGSRQRAIVLSTTMAFASRWLLPRLARFAAAHPHIALHLHTSDAPVDLQGDVAQLAIRYGAGHHAGLLCAPLLPSRFAPVCAPGLGVHGPRDLARVPLIGFDWFRREAATPDWPLWFARAGCAPLPRQLQFADEVHAIQAAIAGQGVAMVNLALVADALDAGQLCQPFGPELPGHGFQLAWAQARDADPDIAVVRAWLLAEAAAENAPPAS</sequence>
<keyword evidence="7" id="KW-1185">Reference proteome</keyword>
<comment type="caution">
    <text evidence="6">The sequence shown here is derived from an EMBL/GenBank/DDBJ whole genome shotgun (WGS) entry which is preliminary data.</text>
</comment>
<organism evidence="6 7">
    <name type="scientific">Cognatiluteimonas sedimenti</name>
    <dbReference type="NCBI Taxonomy" id="2927791"/>
    <lineage>
        <taxon>Bacteria</taxon>
        <taxon>Pseudomonadati</taxon>
        <taxon>Pseudomonadota</taxon>
        <taxon>Gammaproteobacteria</taxon>
        <taxon>Lysobacterales</taxon>
        <taxon>Lysobacteraceae</taxon>
        <taxon>Cognatiluteimonas</taxon>
    </lineage>
</organism>
<feature type="domain" description="HTH lysR-type" evidence="5">
    <location>
        <begin position="7"/>
        <end position="64"/>
    </location>
</feature>
<protein>
    <submittedName>
        <fullName evidence="6">LysR substrate-binding domain-containing protein</fullName>
    </submittedName>
</protein>
<dbReference type="Gene3D" id="3.40.190.10">
    <property type="entry name" value="Periplasmic binding protein-like II"/>
    <property type="match status" value="2"/>
</dbReference>
<dbReference type="PANTHER" id="PTHR30537">
    <property type="entry name" value="HTH-TYPE TRANSCRIPTIONAL REGULATOR"/>
    <property type="match status" value="1"/>
</dbReference>
<evidence type="ECO:0000256" key="2">
    <source>
        <dbReference type="ARBA" id="ARBA00023015"/>
    </source>
</evidence>
<dbReference type="Proteomes" id="UP001165423">
    <property type="component" value="Unassembled WGS sequence"/>
</dbReference>
<dbReference type="EMBL" id="JALGCL010000001">
    <property type="protein sequence ID" value="MCJ0825273.1"/>
    <property type="molecule type" value="Genomic_DNA"/>
</dbReference>
<dbReference type="InterPro" id="IPR036388">
    <property type="entry name" value="WH-like_DNA-bd_sf"/>
</dbReference>
<evidence type="ECO:0000256" key="3">
    <source>
        <dbReference type="ARBA" id="ARBA00023125"/>
    </source>
</evidence>
<dbReference type="PRINTS" id="PR00039">
    <property type="entry name" value="HTHLYSR"/>
</dbReference>
<dbReference type="InterPro" id="IPR058163">
    <property type="entry name" value="LysR-type_TF_proteobact-type"/>
</dbReference>
<evidence type="ECO:0000256" key="1">
    <source>
        <dbReference type="ARBA" id="ARBA00009437"/>
    </source>
</evidence>
<evidence type="ECO:0000256" key="4">
    <source>
        <dbReference type="ARBA" id="ARBA00023163"/>
    </source>
</evidence>
<dbReference type="Gene3D" id="1.10.10.10">
    <property type="entry name" value="Winged helix-like DNA-binding domain superfamily/Winged helix DNA-binding domain"/>
    <property type="match status" value="1"/>
</dbReference>
<evidence type="ECO:0000259" key="5">
    <source>
        <dbReference type="PROSITE" id="PS50931"/>
    </source>
</evidence>
<reference evidence="6 7" key="1">
    <citation type="submission" date="2022-03" db="EMBL/GenBank/DDBJ databases">
        <title>Luteimonas soily sp. nov., a novel bacterium isolated from the soil.</title>
        <authorList>
            <person name="Zhang X."/>
        </authorList>
    </citation>
    <scope>NUCLEOTIDE SEQUENCE [LARGE SCALE GENOMIC DNA]</scope>
    <source>
        <strain evidence="6 7">50</strain>
    </source>
</reference>
<accession>A0ABT0A2R7</accession>
<dbReference type="InterPro" id="IPR005119">
    <property type="entry name" value="LysR_subst-bd"/>
</dbReference>
<keyword evidence="2" id="KW-0805">Transcription regulation</keyword>
<proteinExistence type="inferred from homology"/>